<evidence type="ECO:0000313" key="1">
    <source>
        <dbReference type="EMBL" id="OGZ00057.1"/>
    </source>
</evidence>
<reference evidence="1 2" key="1">
    <citation type="journal article" date="2016" name="Nat. Commun.">
        <title>Thousands of microbial genomes shed light on interconnected biogeochemical processes in an aquifer system.</title>
        <authorList>
            <person name="Anantharaman K."/>
            <person name="Brown C.T."/>
            <person name="Hug L.A."/>
            <person name="Sharon I."/>
            <person name="Castelle C.J."/>
            <person name="Probst A.J."/>
            <person name="Thomas B.C."/>
            <person name="Singh A."/>
            <person name="Wilkins M.J."/>
            <person name="Karaoz U."/>
            <person name="Brodie E.L."/>
            <person name="Williams K.H."/>
            <person name="Hubbard S.S."/>
            <person name="Banfield J.F."/>
        </authorList>
    </citation>
    <scope>NUCLEOTIDE SEQUENCE [LARGE SCALE GENOMIC DNA]</scope>
</reference>
<dbReference type="EMBL" id="MHLA01000008">
    <property type="protein sequence ID" value="OGZ00057.1"/>
    <property type="molecule type" value="Genomic_DNA"/>
</dbReference>
<protein>
    <submittedName>
        <fullName evidence="1">Uncharacterized protein</fullName>
    </submittedName>
</protein>
<sequence>MTLHWQQFTRNDQLLAISAEIVRASIWEQKDREKFVGALERAFALIDASLDDPRWQSELSELLCLRDEIGKYYCGERRGIGALSAAM</sequence>
<dbReference type="Proteomes" id="UP000178880">
    <property type="component" value="Unassembled WGS sequence"/>
</dbReference>
<accession>A0A1G2CFQ5</accession>
<comment type="caution">
    <text evidence="1">The sequence shown here is derived from an EMBL/GenBank/DDBJ whole genome shotgun (WGS) entry which is preliminary data.</text>
</comment>
<evidence type="ECO:0000313" key="2">
    <source>
        <dbReference type="Proteomes" id="UP000178880"/>
    </source>
</evidence>
<dbReference type="AlphaFoldDB" id="A0A1G2CFQ5"/>
<dbReference type="STRING" id="1798650.A2945_00005"/>
<gene>
    <name evidence="1" type="ORF">A2945_00005</name>
</gene>
<name>A0A1G2CFQ5_9BACT</name>
<organism evidence="1 2">
    <name type="scientific">Candidatus Liptonbacteria bacterium RIFCSPLOWO2_01_FULL_52_25</name>
    <dbReference type="NCBI Taxonomy" id="1798650"/>
    <lineage>
        <taxon>Bacteria</taxon>
        <taxon>Candidatus Liptoniibacteriota</taxon>
    </lineage>
</organism>
<proteinExistence type="predicted"/>